<accession>A0A8H7XR92</accession>
<reference evidence="3" key="1">
    <citation type="submission" date="2021-02" db="EMBL/GenBank/DDBJ databases">
        <title>Psilocybe cubensis genome.</title>
        <authorList>
            <person name="Mckernan K.J."/>
            <person name="Crawford S."/>
            <person name="Trippe A."/>
            <person name="Kane L.T."/>
            <person name="Mclaughlin S."/>
        </authorList>
    </citation>
    <scope>NUCLEOTIDE SEQUENCE [LARGE SCALE GENOMIC DNA]</scope>
    <source>
        <strain evidence="3">MGC-MH-2018</strain>
    </source>
</reference>
<keyword evidence="2" id="KW-0812">Transmembrane</keyword>
<evidence type="ECO:0000313" key="3">
    <source>
        <dbReference type="EMBL" id="KAG5164278.1"/>
    </source>
</evidence>
<organism evidence="3">
    <name type="scientific">Psilocybe cubensis</name>
    <name type="common">Psychedelic mushroom</name>
    <name type="synonym">Stropharia cubensis</name>
    <dbReference type="NCBI Taxonomy" id="181762"/>
    <lineage>
        <taxon>Eukaryota</taxon>
        <taxon>Fungi</taxon>
        <taxon>Dikarya</taxon>
        <taxon>Basidiomycota</taxon>
        <taxon>Agaricomycotina</taxon>
        <taxon>Agaricomycetes</taxon>
        <taxon>Agaricomycetidae</taxon>
        <taxon>Agaricales</taxon>
        <taxon>Agaricineae</taxon>
        <taxon>Strophariaceae</taxon>
        <taxon>Psilocybe</taxon>
    </lineage>
</organism>
<proteinExistence type="predicted"/>
<feature type="transmembrane region" description="Helical" evidence="2">
    <location>
        <begin position="125"/>
        <end position="147"/>
    </location>
</feature>
<keyword evidence="2" id="KW-0472">Membrane</keyword>
<feature type="region of interest" description="Disordered" evidence="1">
    <location>
        <begin position="202"/>
        <end position="239"/>
    </location>
</feature>
<dbReference type="EMBL" id="JAFIQS010000012">
    <property type="protein sequence ID" value="KAG5164278.1"/>
    <property type="molecule type" value="Genomic_DNA"/>
</dbReference>
<evidence type="ECO:0000256" key="1">
    <source>
        <dbReference type="SAM" id="MobiDB-lite"/>
    </source>
</evidence>
<comment type="caution">
    <text evidence="3">The sequence shown here is derived from an EMBL/GenBank/DDBJ whole genome shotgun (WGS) entry which is preliminary data.</text>
</comment>
<keyword evidence="2" id="KW-1133">Transmembrane helix</keyword>
<feature type="region of interest" description="Disordered" evidence="1">
    <location>
        <begin position="162"/>
        <end position="181"/>
    </location>
</feature>
<gene>
    <name evidence="3" type="ORF">JR316_010784</name>
</gene>
<dbReference type="AlphaFoldDB" id="A0A8H7XR92"/>
<protein>
    <submittedName>
        <fullName evidence="3">Uncharacterized protein</fullName>
    </submittedName>
</protein>
<sequence length="239" mass="25292">MPTLMPPTFPVLSAGPKQATPIPGNRRLPVQLEATFAIGSNPSSVTTAAGNDQFGPVTQAIDPFPPTAISQAANTFDTTVPSSSSRFAANTQDPLATSSTASNMAGTTAINPNQAQGHHMEPLKIILISVGVAIAAILGLLVFLLVYCRRRKRQRSEIENFTANPFTKSSPPPHLSSPPESFEAAQKYIDVLEGQIERMRREGASATITAQARAGPSTSSTHAFGELEGVEPPPQYESI</sequence>
<evidence type="ECO:0000256" key="2">
    <source>
        <dbReference type="SAM" id="Phobius"/>
    </source>
</evidence>
<feature type="region of interest" description="Disordered" evidence="1">
    <location>
        <begin position="80"/>
        <end position="115"/>
    </location>
</feature>
<feature type="compositionally biased region" description="Polar residues" evidence="1">
    <location>
        <begin position="206"/>
        <end position="222"/>
    </location>
</feature>
<feature type="region of interest" description="Disordered" evidence="1">
    <location>
        <begin position="1"/>
        <end position="24"/>
    </location>
</feature>
<name>A0A8H7XR92_PSICU</name>